<name>A0AAW2U601_9LAMI</name>
<feature type="region of interest" description="Disordered" evidence="1">
    <location>
        <begin position="77"/>
        <end position="129"/>
    </location>
</feature>
<sequence>MKRLGKKLTNIRVVEKILRSLNAKFNQVVIAIEEAKEKEYMSTDELNESLIAQEERMKRSQQVPVEQILQANILFNSKGNNFDKGRRSQTRGRGRGHWHGRGRGQGRVEGRDQGKDEQSSPQDGANRSFQRNHAFGQSDTIHGSVNLKLMLKRQILPSIRKKKVMPS</sequence>
<dbReference type="EMBL" id="JACGWN010000013">
    <property type="protein sequence ID" value="KAL0411151.1"/>
    <property type="molecule type" value="Genomic_DNA"/>
</dbReference>
<proteinExistence type="predicted"/>
<gene>
    <name evidence="2" type="ORF">Slati_3704800</name>
</gene>
<dbReference type="Pfam" id="PF14223">
    <property type="entry name" value="Retrotran_gag_2"/>
    <property type="match status" value="1"/>
</dbReference>
<feature type="compositionally biased region" description="Basic and acidic residues" evidence="1">
    <location>
        <begin position="106"/>
        <end position="118"/>
    </location>
</feature>
<feature type="compositionally biased region" description="Basic residues" evidence="1">
    <location>
        <begin position="87"/>
        <end position="104"/>
    </location>
</feature>
<reference evidence="2" key="2">
    <citation type="journal article" date="2024" name="Plant">
        <title>Genomic evolution and insights into agronomic trait innovations of Sesamum species.</title>
        <authorList>
            <person name="Miao H."/>
            <person name="Wang L."/>
            <person name="Qu L."/>
            <person name="Liu H."/>
            <person name="Sun Y."/>
            <person name="Le M."/>
            <person name="Wang Q."/>
            <person name="Wei S."/>
            <person name="Zheng Y."/>
            <person name="Lin W."/>
            <person name="Duan Y."/>
            <person name="Cao H."/>
            <person name="Xiong S."/>
            <person name="Wang X."/>
            <person name="Wei L."/>
            <person name="Li C."/>
            <person name="Ma Q."/>
            <person name="Ju M."/>
            <person name="Zhao R."/>
            <person name="Li G."/>
            <person name="Mu C."/>
            <person name="Tian Q."/>
            <person name="Mei H."/>
            <person name="Zhang T."/>
            <person name="Gao T."/>
            <person name="Zhang H."/>
        </authorList>
    </citation>
    <scope>NUCLEOTIDE SEQUENCE</scope>
    <source>
        <strain evidence="2">KEN1</strain>
    </source>
</reference>
<dbReference type="AlphaFoldDB" id="A0AAW2U601"/>
<reference evidence="2" key="1">
    <citation type="submission" date="2020-06" db="EMBL/GenBank/DDBJ databases">
        <authorList>
            <person name="Li T."/>
            <person name="Hu X."/>
            <person name="Zhang T."/>
            <person name="Song X."/>
            <person name="Zhang H."/>
            <person name="Dai N."/>
            <person name="Sheng W."/>
            <person name="Hou X."/>
            <person name="Wei L."/>
        </authorList>
    </citation>
    <scope>NUCLEOTIDE SEQUENCE</scope>
    <source>
        <strain evidence="2">KEN1</strain>
        <tissue evidence="2">Leaf</tissue>
    </source>
</reference>
<evidence type="ECO:0000256" key="1">
    <source>
        <dbReference type="SAM" id="MobiDB-lite"/>
    </source>
</evidence>
<evidence type="ECO:0000313" key="2">
    <source>
        <dbReference type="EMBL" id="KAL0411151.1"/>
    </source>
</evidence>
<protein>
    <submittedName>
        <fullName evidence="2">Uncharacterized protein</fullName>
    </submittedName>
</protein>
<comment type="caution">
    <text evidence="2">The sequence shown here is derived from an EMBL/GenBank/DDBJ whole genome shotgun (WGS) entry which is preliminary data.</text>
</comment>
<accession>A0AAW2U601</accession>
<feature type="compositionally biased region" description="Polar residues" evidence="1">
    <location>
        <begin position="119"/>
        <end position="129"/>
    </location>
</feature>
<organism evidence="2">
    <name type="scientific">Sesamum latifolium</name>
    <dbReference type="NCBI Taxonomy" id="2727402"/>
    <lineage>
        <taxon>Eukaryota</taxon>
        <taxon>Viridiplantae</taxon>
        <taxon>Streptophyta</taxon>
        <taxon>Embryophyta</taxon>
        <taxon>Tracheophyta</taxon>
        <taxon>Spermatophyta</taxon>
        <taxon>Magnoliopsida</taxon>
        <taxon>eudicotyledons</taxon>
        <taxon>Gunneridae</taxon>
        <taxon>Pentapetalae</taxon>
        <taxon>asterids</taxon>
        <taxon>lamiids</taxon>
        <taxon>Lamiales</taxon>
        <taxon>Pedaliaceae</taxon>
        <taxon>Sesamum</taxon>
    </lineage>
</organism>